<keyword evidence="4 10" id="KW-0813">Transport</keyword>
<dbReference type="PROSITE" id="PS00153">
    <property type="entry name" value="ATPASE_GAMMA"/>
    <property type="match status" value="1"/>
</dbReference>
<evidence type="ECO:0000256" key="8">
    <source>
        <dbReference type="ARBA" id="ARBA00023196"/>
    </source>
</evidence>
<dbReference type="GO" id="GO:0005886">
    <property type="term" value="C:plasma membrane"/>
    <property type="evidence" value="ECO:0007669"/>
    <property type="project" value="UniProtKB-SubCell"/>
</dbReference>
<organism evidence="11 12">
    <name type="scientific">Caloramator mitchellensis</name>
    <dbReference type="NCBI Taxonomy" id="908809"/>
    <lineage>
        <taxon>Bacteria</taxon>
        <taxon>Bacillati</taxon>
        <taxon>Bacillota</taxon>
        <taxon>Clostridia</taxon>
        <taxon>Eubacteriales</taxon>
        <taxon>Clostridiaceae</taxon>
        <taxon>Caloramator</taxon>
    </lineage>
</organism>
<dbReference type="PANTHER" id="PTHR11693:SF22">
    <property type="entry name" value="ATP SYNTHASE SUBUNIT GAMMA, MITOCHONDRIAL"/>
    <property type="match status" value="1"/>
</dbReference>
<dbReference type="GO" id="GO:0005524">
    <property type="term" value="F:ATP binding"/>
    <property type="evidence" value="ECO:0007669"/>
    <property type="project" value="UniProtKB-UniRule"/>
</dbReference>
<evidence type="ECO:0000256" key="7">
    <source>
        <dbReference type="ARBA" id="ARBA00023136"/>
    </source>
</evidence>
<name>A0A0R3JW27_CALMK</name>
<evidence type="ECO:0000256" key="3">
    <source>
        <dbReference type="ARBA" id="ARBA00007681"/>
    </source>
</evidence>
<comment type="function">
    <text evidence="1 10">Produces ATP from ADP in the presence of a proton gradient across the membrane. The gamma chain is believed to be important in regulating ATPase activity and the flow of protons through the CF(0) complex.</text>
</comment>
<reference evidence="11 12" key="1">
    <citation type="submission" date="2015-09" db="EMBL/GenBank/DDBJ databases">
        <title>Draft genome sequence of a Caloramator mitchellensis, a moderate thermophile from the Great Artesian Basin of Australia.</title>
        <authorList>
            <person name="Patel B.K."/>
        </authorList>
    </citation>
    <scope>NUCLEOTIDE SEQUENCE [LARGE SCALE GENOMIC DNA]</scope>
    <source>
        <strain evidence="11 12">VF08</strain>
    </source>
</reference>
<dbReference type="PANTHER" id="PTHR11693">
    <property type="entry name" value="ATP SYNTHASE GAMMA CHAIN"/>
    <property type="match status" value="1"/>
</dbReference>
<accession>A0A0R3JW27</accession>
<comment type="similarity">
    <text evidence="3 10">Belongs to the ATPase gamma chain family.</text>
</comment>
<evidence type="ECO:0000256" key="4">
    <source>
        <dbReference type="ARBA" id="ARBA00022448"/>
    </source>
</evidence>
<evidence type="ECO:0000256" key="5">
    <source>
        <dbReference type="ARBA" id="ARBA00022781"/>
    </source>
</evidence>
<comment type="caution">
    <text evidence="11">The sequence shown here is derived from an EMBL/GenBank/DDBJ whole genome shotgun (WGS) entry which is preliminary data.</text>
</comment>
<dbReference type="GO" id="GO:0042777">
    <property type="term" value="P:proton motive force-driven plasma membrane ATP synthesis"/>
    <property type="evidence" value="ECO:0007669"/>
    <property type="project" value="UniProtKB-UniRule"/>
</dbReference>
<dbReference type="RefSeq" id="WP_057976848.1">
    <property type="nucleotide sequence ID" value="NZ_LKHP01000002.1"/>
</dbReference>
<dbReference type="InterPro" id="IPR023632">
    <property type="entry name" value="ATP_synth_F1_gsu_CS"/>
</dbReference>
<keyword evidence="6 10" id="KW-0406">Ion transport</keyword>
<keyword evidence="9 10" id="KW-0066">ATP synthesis</keyword>
<keyword evidence="5 10" id="KW-0375">Hydrogen ion transport</keyword>
<evidence type="ECO:0000313" key="12">
    <source>
        <dbReference type="Proteomes" id="UP000052015"/>
    </source>
</evidence>
<dbReference type="SUPFAM" id="SSF52943">
    <property type="entry name" value="ATP synthase (F1-ATPase), gamma subunit"/>
    <property type="match status" value="1"/>
</dbReference>
<comment type="subcellular location">
    <subcellularLocation>
        <location evidence="10">Cell membrane</location>
        <topology evidence="10">Peripheral membrane protein</topology>
    </subcellularLocation>
    <subcellularLocation>
        <location evidence="2">Membrane</location>
        <topology evidence="2">Peripheral membrane protein</topology>
    </subcellularLocation>
</comment>
<dbReference type="GO" id="GO:0045259">
    <property type="term" value="C:proton-transporting ATP synthase complex"/>
    <property type="evidence" value="ECO:0007669"/>
    <property type="project" value="UniProtKB-KW"/>
</dbReference>
<dbReference type="Proteomes" id="UP000052015">
    <property type="component" value="Unassembled WGS sequence"/>
</dbReference>
<evidence type="ECO:0000256" key="6">
    <source>
        <dbReference type="ARBA" id="ARBA00023065"/>
    </source>
</evidence>
<dbReference type="PATRIC" id="fig|908809.3.peg.542"/>
<keyword evidence="8 10" id="KW-0139">CF(1)</keyword>
<dbReference type="NCBIfam" id="TIGR01146">
    <property type="entry name" value="ATPsyn_F1gamma"/>
    <property type="match status" value="1"/>
</dbReference>
<evidence type="ECO:0000256" key="9">
    <source>
        <dbReference type="ARBA" id="ARBA00023310"/>
    </source>
</evidence>
<evidence type="ECO:0000256" key="10">
    <source>
        <dbReference type="HAMAP-Rule" id="MF_00815"/>
    </source>
</evidence>
<dbReference type="HAMAP" id="MF_00815">
    <property type="entry name" value="ATP_synth_gamma_bact"/>
    <property type="match status" value="1"/>
</dbReference>
<dbReference type="InterPro" id="IPR000131">
    <property type="entry name" value="ATP_synth_F1_gsu"/>
</dbReference>
<comment type="subunit">
    <text evidence="10">F-type ATPases have 2 components, CF(1) - the catalytic core - and CF(0) - the membrane proton channel. CF(1) has five subunits: alpha(3), beta(3), gamma(1), delta(1), epsilon(1). CF(0) has three main subunits: a, b and c.</text>
</comment>
<evidence type="ECO:0000256" key="1">
    <source>
        <dbReference type="ARBA" id="ARBA00003456"/>
    </source>
</evidence>
<keyword evidence="12" id="KW-1185">Reference proteome</keyword>
<sequence>MSKGELLEIKRRIKSIQNTQKITKAMGLVATAKFKRIRENAEYVKVLSEATKDTFEKTLCEESVYTKYFTVNDANSDLYVIITSNTGLCGNYNSSVINSTLEFLKNEDRLITIGDRGSNFFKRRGFNIVKSFQMSRVPIFEEASDIFNIIEECFLQGKVKNAYIVYTRFINPVRQEIEKIRLLPFTDIKKNKDILMEPSNLQVFEHSARYYLITTIFDCLSSSLASEYAMRMTAMDNATKNSGELLEKLQLKYNRIRQSSITQEVTEIVSGAEALNSQ</sequence>
<evidence type="ECO:0000256" key="2">
    <source>
        <dbReference type="ARBA" id="ARBA00004170"/>
    </source>
</evidence>
<dbReference type="STRING" id="908809.ABG79_00541"/>
<dbReference type="Gene3D" id="3.40.1380.10">
    <property type="match status" value="1"/>
</dbReference>
<evidence type="ECO:0000313" key="11">
    <source>
        <dbReference type="EMBL" id="KRQ87736.1"/>
    </source>
</evidence>
<dbReference type="InterPro" id="IPR035968">
    <property type="entry name" value="ATP_synth_F1_ATPase_gsu"/>
</dbReference>
<dbReference type="OrthoDB" id="9812769at2"/>
<proteinExistence type="inferred from homology"/>
<dbReference type="AlphaFoldDB" id="A0A0R3JW27"/>
<protein>
    <recommendedName>
        <fullName evidence="10">ATP synthase gamma chain</fullName>
    </recommendedName>
    <alternativeName>
        <fullName evidence="10">ATP synthase F1 sector gamma subunit</fullName>
    </alternativeName>
    <alternativeName>
        <fullName evidence="10">F-ATPase gamma subunit</fullName>
    </alternativeName>
</protein>
<gene>
    <name evidence="10 11" type="primary">atpG</name>
    <name evidence="11" type="ORF">ABG79_00541</name>
</gene>
<dbReference type="PRINTS" id="PR00126">
    <property type="entry name" value="ATPASEGAMMA"/>
</dbReference>
<keyword evidence="10" id="KW-1003">Cell membrane</keyword>
<dbReference type="GO" id="GO:0046933">
    <property type="term" value="F:proton-transporting ATP synthase activity, rotational mechanism"/>
    <property type="evidence" value="ECO:0007669"/>
    <property type="project" value="UniProtKB-UniRule"/>
</dbReference>
<dbReference type="Gene3D" id="1.10.287.80">
    <property type="entry name" value="ATP synthase, gamma subunit, helix hairpin domain"/>
    <property type="match status" value="1"/>
</dbReference>
<keyword evidence="7 10" id="KW-0472">Membrane</keyword>
<dbReference type="EMBL" id="LKHP01000002">
    <property type="protein sequence ID" value="KRQ87736.1"/>
    <property type="molecule type" value="Genomic_DNA"/>
</dbReference>
<dbReference type="Pfam" id="PF00231">
    <property type="entry name" value="ATP-synt"/>
    <property type="match status" value="1"/>
</dbReference>
<dbReference type="CDD" id="cd12151">
    <property type="entry name" value="F1-ATPase_gamma"/>
    <property type="match status" value="1"/>
</dbReference>